<dbReference type="AlphaFoldDB" id="A0AAE3ZCU0"/>
<dbReference type="RefSeq" id="WP_310274197.1">
    <property type="nucleotide sequence ID" value="NZ_JAVDXW010000001.1"/>
</dbReference>
<feature type="transmembrane region" description="Helical" evidence="7">
    <location>
        <begin position="188"/>
        <end position="212"/>
    </location>
</feature>
<evidence type="ECO:0000256" key="5">
    <source>
        <dbReference type="ARBA" id="ARBA00023136"/>
    </source>
</evidence>
<feature type="transmembrane region" description="Helical" evidence="7">
    <location>
        <begin position="277"/>
        <end position="294"/>
    </location>
</feature>
<feature type="transmembrane region" description="Helical" evidence="7">
    <location>
        <begin position="34"/>
        <end position="57"/>
    </location>
</feature>
<evidence type="ECO:0000256" key="7">
    <source>
        <dbReference type="SAM" id="Phobius"/>
    </source>
</evidence>
<dbReference type="PANTHER" id="PTHR32322">
    <property type="entry name" value="INNER MEMBRANE TRANSPORTER"/>
    <property type="match status" value="1"/>
</dbReference>
<feature type="transmembrane region" description="Helical" evidence="7">
    <location>
        <begin position="153"/>
        <end position="176"/>
    </location>
</feature>
<name>A0AAE3ZCU0_9ACTN</name>
<comment type="similarity">
    <text evidence="2">Belongs to the EamA transporter family.</text>
</comment>
<keyword evidence="3 7" id="KW-0812">Transmembrane</keyword>
<evidence type="ECO:0000313" key="10">
    <source>
        <dbReference type="Proteomes" id="UP001180845"/>
    </source>
</evidence>
<comment type="caution">
    <text evidence="9">The sequence shown here is derived from an EMBL/GenBank/DDBJ whole genome shotgun (WGS) entry which is preliminary data.</text>
</comment>
<evidence type="ECO:0000256" key="2">
    <source>
        <dbReference type="ARBA" id="ARBA00007362"/>
    </source>
</evidence>
<dbReference type="PANTHER" id="PTHR32322:SF9">
    <property type="entry name" value="AMINO-ACID METABOLITE EFFLUX PUMP-RELATED"/>
    <property type="match status" value="1"/>
</dbReference>
<dbReference type="SUPFAM" id="SSF103481">
    <property type="entry name" value="Multidrug resistance efflux transporter EmrE"/>
    <property type="match status" value="2"/>
</dbReference>
<evidence type="ECO:0000256" key="4">
    <source>
        <dbReference type="ARBA" id="ARBA00022989"/>
    </source>
</evidence>
<organism evidence="9 10">
    <name type="scientific">Haloactinomyces albus</name>
    <dbReference type="NCBI Taxonomy" id="1352928"/>
    <lineage>
        <taxon>Bacteria</taxon>
        <taxon>Bacillati</taxon>
        <taxon>Actinomycetota</taxon>
        <taxon>Actinomycetes</taxon>
        <taxon>Actinopolysporales</taxon>
        <taxon>Actinopolysporaceae</taxon>
        <taxon>Haloactinomyces</taxon>
    </lineage>
</organism>
<feature type="compositionally biased region" description="Low complexity" evidence="6">
    <location>
        <begin position="305"/>
        <end position="320"/>
    </location>
</feature>
<evidence type="ECO:0000259" key="8">
    <source>
        <dbReference type="Pfam" id="PF00892"/>
    </source>
</evidence>
<reference evidence="9" key="1">
    <citation type="submission" date="2023-07" db="EMBL/GenBank/DDBJ databases">
        <title>Sequencing the genomes of 1000 actinobacteria strains.</title>
        <authorList>
            <person name="Klenk H.-P."/>
        </authorList>
    </citation>
    <scope>NUCLEOTIDE SEQUENCE</scope>
    <source>
        <strain evidence="9">DSM 45977</strain>
    </source>
</reference>
<gene>
    <name evidence="9" type="ORF">JOF55_002748</name>
</gene>
<feature type="domain" description="EamA" evidence="8">
    <location>
        <begin position="155"/>
        <end position="295"/>
    </location>
</feature>
<feature type="domain" description="EamA" evidence="8">
    <location>
        <begin position="13"/>
        <end position="144"/>
    </location>
</feature>
<dbReference type="Pfam" id="PF00892">
    <property type="entry name" value="EamA"/>
    <property type="match status" value="2"/>
</dbReference>
<dbReference type="InterPro" id="IPR000620">
    <property type="entry name" value="EamA_dom"/>
</dbReference>
<feature type="transmembrane region" description="Helical" evidence="7">
    <location>
        <begin position="130"/>
        <end position="147"/>
    </location>
</feature>
<dbReference type="GO" id="GO:0016020">
    <property type="term" value="C:membrane"/>
    <property type="evidence" value="ECO:0007669"/>
    <property type="project" value="UniProtKB-SubCell"/>
</dbReference>
<evidence type="ECO:0000256" key="3">
    <source>
        <dbReference type="ARBA" id="ARBA00022692"/>
    </source>
</evidence>
<feature type="transmembrane region" description="Helical" evidence="7">
    <location>
        <begin position="69"/>
        <end position="88"/>
    </location>
</feature>
<evidence type="ECO:0000313" key="9">
    <source>
        <dbReference type="EMBL" id="MDR7302567.1"/>
    </source>
</evidence>
<dbReference type="InterPro" id="IPR050638">
    <property type="entry name" value="AA-Vitamin_Transporters"/>
</dbReference>
<feature type="transmembrane region" description="Helical" evidence="7">
    <location>
        <begin position="7"/>
        <end position="28"/>
    </location>
</feature>
<dbReference type="Proteomes" id="UP001180845">
    <property type="component" value="Unassembled WGS sequence"/>
</dbReference>
<dbReference type="InterPro" id="IPR037185">
    <property type="entry name" value="EmrE-like"/>
</dbReference>
<proteinExistence type="inferred from homology"/>
<sequence>MNNRANYLRLGVLAILWGASFLLIKVGLEALSPVQIAFARIALGALVLLLLCALWGIRLHGGGTAEARALWRNVTIAALFGNTLPWVLFGLGEQTVSSGLTGVLNATTPLWTMLFGLLFGVERTLAPTRFAGLMLGFGGVVLILAPWNGNGVFGWGVLACLAAAVSYGIGFVYIGRSLTGARINGQQLPPLGLAAMQMTAATGLGLLALPIGGLQPVALDPVPLLAVGVLGVLGTGFAFAVHYRIIADEGATTASTVTYLMPVVSVLLGWLVLDEQFGVRVLAGMLVVLAGVALSRRKDGGTSTGGTRSEAASSATSRVVASKRRSDSENSEVPGNATCEPQGHE</sequence>
<feature type="region of interest" description="Disordered" evidence="6">
    <location>
        <begin position="297"/>
        <end position="345"/>
    </location>
</feature>
<feature type="transmembrane region" description="Helical" evidence="7">
    <location>
        <begin position="224"/>
        <end position="243"/>
    </location>
</feature>
<evidence type="ECO:0000256" key="1">
    <source>
        <dbReference type="ARBA" id="ARBA00004141"/>
    </source>
</evidence>
<protein>
    <submittedName>
        <fullName evidence="9">Drug/metabolite transporter (DMT)-like permease</fullName>
    </submittedName>
</protein>
<feature type="transmembrane region" description="Helical" evidence="7">
    <location>
        <begin position="100"/>
        <end position="121"/>
    </location>
</feature>
<keyword evidence="10" id="KW-1185">Reference proteome</keyword>
<evidence type="ECO:0000256" key="6">
    <source>
        <dbReference type="SAM" id="MobiDB-lite"/>
    </source>
</evidence>
<dbReference type="EMBL" id="JAVDXW010000001">
    <property type="protein sequence ID" value="MDR7302567.1"/>
    <property type="molecule type" value="Genomic_DNA"/>
</dbReference>
<keyword evidence="5 7" id="KW-0472">Membrane</keyword>
<accession>A0AAE3ZCU0</accession>
<comment type="subcellular location">
    <subcellularLocation>
        <location evidence="1">Membrane</location>
        <topology evidence="1">Multi-pass membrane protein</topology>
    </subcellularLocation>
</comment>
<feature type="transmembrane region" description="Helical" evidence="7">
    <location>
        <begin position="250"/>
        <end position="271"/>
    </location>
</feature>
<keyword evidence="4 7" id="KW-1133">Transmembrane helix</keyword>